<protein>
    <submittedName>
        <fullName evidence="1">Uncharacterized protein</fullName>
    </submittedName>
</protein>
<sequence>MPLLLVMFGIHNHIFFPNIDAVNIPLNPVEKSKKLLPPTWNYSPFVRFSDDSTTLEIEFQKSCTFD</sequence>
<dbReference type="Proteomes" id="UP000827092">
    <property type="component" value="Unassembled WGS sequence"/>
</dbReference>
<proteinExistence type="predicted"/>
<dbReference type="EMBL" id="JAFNEN010001087">
    <property type="protein sequence ID" value="KAG8175035.1"/>
    <property type="molecule type" value="Genomic_DNA"/>
</dbReference>
<keyword evidence="2" id="KW-1185">Reference proteome</keyword>
<accession>A0AAV6TSM1</accession>
<comment type="caution">
    <text evidence="1">The sequence shown here is derived from an EMBL/GenBank/DDBJ whole genome shotgun (WGS) entry which is preliminary data.</text>
</comment>
<organism evidence="1 2">
    <name type="scientific">Oedothorax gibbosus</name>
    <dbReference type="NCBI Taxonomy" id="931172"/>
    <lineage>
        <taxon>Eukaryota</taxon>
        <taxon>Metazoa</taxon>
        <taxon>Ecdysozoa</taxon>
        <taxon>Arthropoda</taxon>
        <taxon>Chelicerata</taxon>
        <taxon>Arachnida</taxon>
        <taxon>Araneae</taxon>
        <taxon>Araneomorphae</taxon>
        <taxon>Entelegynae</taxon>
        <taxon>Araneoidea</taxon>
        <taxon>Linyphiidae</taxon>
        <taxon>Erigoninae</taxon>
        <taxon>Oedothorax</taxon>
    </lineage>
</organism>
<reference evidence="1 2" key="1">
    <citation type="journal article" date="2022" name="Nat. Ecol. Evol.">
        <title>A masculinizing supergene underlies an exaggerated male reproductive morph in a spider.</title>
        <authorList>
            <person name="Hendrickx F."/>
            <person name="De Corte Z."/>
            <person name="Sonet G."/>
            <person name="Van Belleghem S.M."/>
            <person name="Kostlbacher S."/>
            <person name="Vangestel C."/>
        </authorList>
    </citation>
    <scope>NUCLEOTIDE SEQUENCE [LARGE SCALE GENOMIC DNA]</scope>
    <source>
        <strain evidence="1">W744_W776</strain>
    </source>
</reference>
<evidence type="ECO:0000313" key="1">
    <source>
        <dbReference type="EMBL" id="KAG8175035.1"/>
    </source>
</evidence>
<name>A0AAV6TSM1_9ARAC</name>
<dbReference type="AlphaFoldDB" id="A0AAV6TSM1"/>
<evidence type="ECO:0000313" key="2">
    <source>
        <dbReference type="Proteomes" id="UP000827092"/>
    </source>
</evidence>
<gene>
    <name evidence="1" type="ORF">JTE90_008866</name>
</gene>